<dbReference type="Pfam" id="PF13432">
    <property type="entry name" value="TPR_16"/>
    <property type="match status" value="2"/>
</dbReference>
<keyword evidence="2 6" id="KW-0547">Nucleotide-binding</keyword>
<dbReference type="InterPro" id="IPR011990">
    <property type="entry name" value="TPR-like_helical_dom_sf"/>
</dbReference>
<dbReference type="InterPro" id="IPR011009">
    <property type="entry name" value="Kinase-like_dom_sf"/>
</dbReference>
<dbReference type="Gene3D" id="1.10.510.10">
    <property type="entry name" value="Transferase(Phosphotransferase) domain 1"/>
    <property type="match status" value="1"/>
</dbReference>
<reference evidence="8" key="1">
    <citation type="submission" date="2006-10" db="EMBL/GenBank/DDBJ databases">
        <title>Complete sequence of Solibacter usitatus Ellin6076.</title>
        <authorList>
            <consortium name="US DOE Joint Genome Institute"/>
            <person name="Copeland A."/>
            <person name="Lucas S."/>
            <person name="Lapidus A."/>
            <person name="Barry K."/>
            <person name="Detter J.C."/>
            <person name="Glavina del Rio T."/>
            <person name="Hammon N."/>
            <person name="Israni S."/>
            <person name="Dalin E."/>
            <person name="Tice H."/>
            <person name="Pitluck S."/>
            <person name="Thompson L.S."/>
            <person name="Brettin T."/>
            <person name="Bruce D."/>
            <person name="Han C."/>
            <person name="Tapia R."/>
            <person name="Gilna P."/>
            <person name="Schmutz J."/>
            <person name="Larimer F."/>
            <person name="Land M."/>
            <person name="Hauser L."/>
            <person name="Kyrpides N."/>
            <person name="Mikhailova N."/>
            <person name="Janssen P.H."/>
            <person name="Kuske C.R."/>
            <person name="Richardson P."/>
        </authorList>
    </citation>
    <scope>NUCLEOTIDE SEQUENCE</scope>
    <source>
        <strain evidence="8">Ellin6076</strain>
    </source>
</reference>
<gene>
    <name evidence="8" type="ordered locus">Acid_3262</name>
</gene>
<evidence type="ECO:0000256" key="4">
    <source>
        <dbReference type="ARBA" id="ARBA00022840"/>
    </source>
</evidence>
<keyword evidence="8" id="KW-0723">Serine/threonine-protein kinase</keyword>
<dbReference type="PROSITE" id="PS50005">
    <property type="entry name" value="TPR"/>
    <property type="match status" value="1"/>
</dbReference>
<protein>
    <submittedName>
        <fullName evidence="8">Serine/threonine protein kinase with TPR repeats</fullName>
    </submittedName>
</protein>
<evidence type="ECO:0000256" key="3">
    <source>
        <dbReference type="ARBA" id="ARBA00022777"/>
    </source>
</evidence>
<dbReference type="STRING" id="234267.Acid_3262"/>
<keyword evidence="5" id="KW-0802">TPR repeat</keyword>
<dbReference type="Gene3D" id="3.40.50.10070">
    <property type="entry name" value="TolB, N-terminal domain"/>
    <property type="match status" value="1"/>
</dbReference>
<dbReference type="SUPFAM" id="SSF48452">
    <property type="entry name" value="TPR-like"/>
    <property type="match status" value="1"/>
</dbReference>
<dbReference type="InterPro" id="IPR008271">
    <property type="entry name" value="Ser/Thr_kinase_AS"/>
</dbReference>
<dbReference type="InterPro" id="IPR017441">
    <property type="entry name" value="Protein_kinase_ATP_BS"/>
</dbReference>
<dbReference type="PANTHER" id="PTHR43289">
    <property type="entry name" value="MITOGEN-ACTIVATED PROTEIN KINASE KINASE KINASE 20-RELATED"/>
    <property type="match status" value="1"/>
</dbReference>
<dbReference type="PANTHER" id="PTHR43289:SF34">
    <property type="entry name" value="SERINE_THREONINE-PROTEIN KINASE YBDM-RELATED"/>
    <property type="match status" value="1"/>
</dbReference>
<dbReference type="GO" id="GO:0005524">
    <property type="term" value="F:ATP binding"/>
    <property type="evidence" value="ECO:0007669"/>
    <property type="project" value="UniProtKB-UniRule"/>
</dbReference>
<dbReference type="InParanoid" id="Q021X4"/>
<dbReference type="HOGENOM" id="CLU_013589_0_1_0"/>
<feature type="binding site" evidence="6">
    <location>
        <position position="115"/>
    </location>
    <ligand>
        <name>ATP</name>
        <dbReference type="ChEBI" id="CHEBI:30616"/>
    </ligand>
</feature>
<organism evidence="8">
    <name type="scientific">Solibacter usitatus (strain Ellin6076)</name>
    <dbReference type="NCBI Taxonomy" id="234267"/>
    <lineage>
        <taxon>Bacteria</taxon>
        <taxon>Pseudomonadati</taxon>
        <taxon>Acidobacteriota</taxon>
        <taxon>Terriglobia</taxon>
        <taxon>Bryobacterales</taxon>
        <taxon>Solibacteraceae</taxon>
        <taxon>Candidatus Solibacter</taxon>
    </lineage>
</organism>
<dbReference type="SMART" id="SM00220">
    <property type="entry name" value="S_TKc"/>
    <property type="match status" value="1"/>
</dbReference>
<dbReference type="eggNOG" id="COG0515">
    <property type="taxonomic scope" value="Bacteria"/>
</dbReference>
<evidence type="ECO:0000256" key="1">
    <source>
        <dbReference type="ARBA" id="ARBA00022679"/>
    </source>
</evidence>
<evidence type="ECO:0000256" key="2">
    <source>
        <dbReference type="ARBA" id="ARBA00022741"/>
    </source>
</evidence>
<dbReference type="PROSITE" id="PS00108">
    <property type="entry name" value="PROTEIN_KINASE_ST"/>
    <property type="match status" value="1"/>
</dbReference>
<dbReference type="Gene3D" id="1.25.40.10">
    <property type="entry name" value="Tetratricopeptide repeat domain"/>
    <property type="match status" value="2"/>
</dbReference>
<dbReference type="eggNOG" id="COG0457">
    <property type="taxonomic scope" value="Bacteria"/>
</dbReference>
<dbReference type="SMART" id="SM00028">
    <property type="entry name" value="TPR"/>
    <property type="match status" value="5"/>
</dbReference>
<dbReference type="Pfam" id="PF00069">
    <property type="entry name" value="Pkinase"/>
    <property type="match status" value="1"/>
</dbReference>
<dbReference type="PROSITE" id="PS50011">
    <property type="entry name" value="PROTEIN_KINASE_DOM"/>
    <property type="match status" value="1"/>
</dbReference>
<keyword evidence="1" id="KW-0808">Transferase</keyword>
<dbReference type="eggNOG" id="COG5616">
    <property type="taxonomic scope" value="Bacteria"/>
</dbReference>
<dbReference type="Gene3D" id="3.30.200.20">
    <property type="entry name" value="Phosphorylase Kinase, domain 1"/>
    <property type="match status" value="1"/>
</dbReference>
<feature type="domain" description="Protein kinase" evidence="7">
    <location>
        <begin position="85"/>
        <end position="334"/>
    </location>
</feature>
<dbReference type="InterPro" id="IPR000719">
    <property type="entry name" value="Prot_kinase_dom"/>
</dbReference>
<dbReference type="KEGG" id="sus:Acid_3262"/>
<keyword evidence="3 8" id="KW-0418">Kinase</keyword>
<evidence type="ECO:0000259" key="7">
    <source>
        <dbReference type="PROSITE" id="PS50011"/>
    </source>
</evidence>
<dbReference type="EMBL" id="CP000473">
    <property type="protein sequence ID" value="ABJ84239.1"/>
    <property type="molecule type" value="Genomic_DNA"/>
</dbReference>
<dbReference type="PROSITE" id="PS00107">
    <property type="entry name" value="PROTEIN_KINASE_ATP"/>
    <property type="match status" value="1"/>
</dbReference>
<keyword evidence="4 6" id="KW-0067">ATP-binding</keyword>
<dbReference type="InterPro" id="IPR019734">
    <property type="entry name" value="TPR_rpt"/>
</dbReference>
<proteinExistence type="predicted"/>
<evidence type="ECO:0000313" key="8">
    <source>
        <dbReference type="EMBL" id="ABJ84239.1"/>
    </source>
</evidence>
<dbReference type="AlphaFoldDB" id="Q021X4"/>
<accession>Q021X4</accession>
<dbReference type="SUPFAM" id="SSF56112">
    <property type="entry name" value="Protein kinase-like (PK-like)"/>
    <property type="match status" value="1"/>
</dbReference>
<dbReference type="GO" id="GO:0004674">
    <property type="term" value="F:protein serine/threonine kinase activity"/>
    <property type="evidence" value="ECO:0007669"/>
    <property type="project" value="UniProtKB-KW"/>
</dbReference>
<evidence type="ECO:0000256" key="5">
    <source>
        <dbReference type="PROSITE-ProRule" id="PRU00339"/>
    </source>
</evidence>
<dbReference type="OrthoDB" id="9797180at2"/>
<evidence type="ECO:0000256" key="6">
    <source>
        <dbReference type="PROSITE-ProRule" id="PRU10141"/>
    </source>
</evidence>
<dbReference type="CDD" id="cd14014">
    <property type="entry name" value="STKc_PknB_like"/>
    <property type="match status" value="1"/>
</dbReference>
<name>Q021X4_SOLUE</name>
<feature type="repeat" description="TPR" evidence="5">
    <location>
        <begin position="717"/>
        <end position="750"/>
    </location>
</feature>
<sequence>MGADKWSRVEDLFHQAVELAPADRSKFLECACGGDCELLRELQVLLDADAAEDGLLRGAVDRAIKQLPPESDEPAPQVGQRIGPYSITGLIGRGGMGEVYHAVREDDFRMPVAIKLLKRGGGTEMALRRFRIERQILAGFQHPNIGRLLDGGATASGLPYLVMEYIEGVPLLEYAAGLPVRERLRLFLAVCSAVQYAHQRHVVHRDIKPANILVTVDGIPKLLDFGIAKLLHPSTADRGPSPTAADNAVMTPEYASPEQIRGEPVTIATDIYSLGALLFEVLTGRQAPRPGNGEPAAHEMDAELAAILRKALRQQPKERYASVAELSDDVERFLQDRPVHAHKESLLYRCRKLLKRNRLPAAVAAATAVLSLALLAGLNRMGTPNRADTGMWSIAVLPFENSSGDPGQEYFADSMTDAVITELARIRSLRVISLTSVMPFKGGGRRLPEIARSLRVGAIAEGSVQRSGDRARITLRLVNAARDRQVWSGTFEREIRNVLALQRQAAAAVASEIRATLTDSDRVRASESPRVNVDAYETYLKGRHALFRSSVGDLQQSIQLFHQALGIDPRYALAYAGLAESYMTLSGMYLRPREAMPKAKAAAQRALELDSDLAEAHFIMGVIQGSYEFDWRRAEDEFKRALDLNPNNALAHLWYGQSLVATGRSHDGIEQVRIAHDLDPLSAFVETGLGQMYFLCGDYAQAIQQLRSVTESDVGFIESHTWLGVSYLYARQPAAAVRELERARQLDPRQTQSIAYLAYAHAKLGEREKAALLLRQLTDMSRTQHIPEYLFAIVSIGMNRNDAIDWLEKGYEERDDMLGWLKVDALLDPLRGEPRFQRLMKQMGLDSPVK</sequence>